<dbReference type="EMBL" id="JACKWZ010000406">
    <property type="protein sequence ID" value="KAF9408127.1"/>
    <property type="molecule type" value="Genomic_DNA"/>
</dbReference>
<evidence type="ECO:0000313" key="3">
    <source>
        <dbReference type="Proteomes" id="UP000648187"/>
    </source>
</evidence>
<accession>A0A835KZZ3</accession>
<evidence type="ECO:0000256" key="1">
    <source>
        <dbReference type="SAM" id="MobiDB-lite"/>
    </source>
</evidence>
<evidence type="ECO:0000313" key="2">
    <source>
        <dbReference type="EMBL" id="KAF9408127.1"/>
    </source>
</evidence>
<name>A0A835KZZ3_SPOEX</name>
<proteinExistence type="predicted"/>
<feature type="region of interest" description="Disordered" evidence="1">
    <location>
        <begin position="66"/>
        <end position="88"/>
    </location>
</feature>
<keyword evidence="3" id="KW-1185">Reference proteome</keyword>
<reference evidence="2" key="1">
    <citation type="submission" date="2020-08" db="EMBL/GenBank/DDBJ databases">
        <title>Spodoptera exigua strain:BAW_Kor-Di-RS1 Genome sequencing and assembly.</title>
        <authorList>
            <person name="Kim J."/>
            <person name="Nam H.Y."/>
            <person name="Kwon M."/>
            <person name="Choi J.H."/>
            <person name="Cho S.R."/>
            <person name="Kim G.-H."/>
        </authorList>
    </citation>
    <scope>NUCLEOTIDE SEQUENCE</scope>
    <source>
        <strain evidence="2">BAW_Kor-Di-RS1</strain>
        <tissue evidence="2">Whole-body</tissue>
    </source>
</reference>
<organism evidence="2 3">
    <name type="scientific">Spodoptera exigua</name>
    <name type="common">Beet armyworm</name>
    <name type="synonym">Noctua fulgens</name>
    <dbReference type="NCBI Taxonomy" id="7107"/>
    <lineage>
        <taxon>Eukaryota</taxon>
        <taxon>Metazoa</taxon>
        <taxon>Ecdysozoa</taxon>
        <taxon>Arthropoda</taxon>
        <taxon>Hexapoda</taxon>
        <taxon>Insecta</taxon>
        <taxon>Pterygota</taxon>
        <taxon>Neoptera</taxon>
        <taxon>Endopterygota</taxon>
        <taxon>Lepidoptera</taxon>
        <taxon>Glossata</taxon>
        <taxon>Ditrysia</taxon>
        <taxon>Noctuoidea</taxon>
        <taxon>Noctuidae</taxon>
        <taxon>Amphipyrinae</taxon>
        <taxon>Spodoptera</taxon>
    </lineage>
</organism>
<sequence length="405" mass="45856">MGYIPDFITLFWPAESISRRKCHSAYLIEITVSIFYSPWEIPNDHVVGDHCLSLTNMRVGALMPPCNKSSGRGPDGHPPTGRVNHAESWFARNSRTREEDINDSKYNKCSGPMKAGFSDGIRAYGYIIKGGNMVPDAAKVPSTASKVFYGNYGFRALAHYGHQSPPLNATTKVDVCCPRMDALLISLLLLIILKRRKRRRIQNHRRPIHRRHWVHPILTSRNKNGQHKLLFEELKCYPDKFFKYFRMSVNSFNELLSVLHDDLKHQDTRMRKSISPTERLAITLRYLATGCSFGDFELVYRCGASTARLIESDPWTSCTCIQYAAYNKTRPGRRDWGAARRGGKKPATVAVYAHESNDKTQPQVASALDSRSLWLGRGHSSAQCAPILYKMYEETRPQVVAATSG</sequence>
<protein>
    <submittedName>
        <fullName evidence="2">Uncharacterized protein</fullName>
    </submittedName>
</protein>
<dbReference type="AlphaFoldDB" id="A0A835KZZ3"/>
<comment type="caution">
    <text evidence="2">The sequence shown here is derived from an EMBL/GenBank/DDBJ whole genome shotgun (WGS) entry which is preliminary data.</text>
</comment>
<dbReference type="Proteomes" id="UP000648187">
    <property type="component" value="Unassembled WGS sequence"/>
</dbReference>
<gene>
    <name evidence="2" type="ORF">HW555_012101</name>
</gene>